<keyword evidence="5" id="KW-0808">Transferase</keyword>
<name>A0ABW1XMU6_9ALTE</name>
<dbReference type="PROSITE" id="PS50887">
    <property type="entry name" value="GGDEF"/>
    <property type="match status" value="1"/>
</dbReference>
<comment type="catalytic activity">
    <reaction evidence="2">
        <text>2 GTP = 3',3'-c-di-GMP + 2 diphosphate</text>
        <dbReference type="Rhea" id="RHEA:24898"/>
        <dbReference type="ChEBI" id="CHEBI:33019"/>
        <dbReference type="ChEBI" id="CHEBI:37565"/>
        <dbReference type="ChEBI" id="CHEBI:58805"/>
        <dbReference type="EC" id="2.7.7.65"/>
    </reaction>
</comment>
<accession>A0ABW1XMU6</accession>
<dbReference type="EMBL" id="JBHSUS010000001">
    <property type="protein sequence ID" value="MFC6441354.1"/>
    <property type="molecule type" value="Genomic_DNA"/>
</dbReference>
<dbReference type="Pfam" id="PF00990">
    <property type="entry name" value="GGDEF"/>
    <property type="match status" value="1"/>
</dbReference>
<feature type="transmembrane region" description="Helical" evidence="3">
    <location>
        <begin position="280"/>
        <end position="305"/>
    </location>
</feature>
<keyword evidence="3" id="KW-0472">Membrane</keyword>
<dbReference type="SUPFAM" id="SSF103190">
    <property type="entry name" value="Sensory domain-like"/>
    <property type="match status" value="1"/>
</dbReference>
<dbReference type="SMART" id="SM00267">
    <property type="entry name" value="GGDEF"/>
    <property type="match status" value="1"/>
</dbReference>
<dbReference type="SUPFAM" id="SSF55073">
    <property type="entry name" value="Nucleotide cyclase"/>
    <property type="match status" value="1"/>
</dbReference>
<dbReference type="InterPro" id="IPR043128">
    <property type="entry name" value="Rev_trsase/Diguanyl_cyclase"/>
</dbReference>
<dbReference type="PANTHER" id="PTHR45138">
    <property type="entry name" value="REGULATORY COMPONENTS OF SENSORY TRANSDUCTION SYSTEM"/>
    <property type="match status" value="1"/>
</dbReference>
<gene>
    <name evidence="5" type="ORF">ACFP85_14470</name>
</gene>
<dbReference type="EC" id="2.7.7.65" evidence="1"/>
<evidence type="ECO:0000256" key="3">
    <source>
        <dbReference type="SAM" id="Phobius"/>
    </source>
</evidence>
<dbReference type="Proteomes" id="UP001596364">
    <property type="component" value="Unassembled WGS sequence"/>
</dbReference>
<dbReference type="NCBIfam" id="TIGR00254">
    <property type="entry name" value="GGDEF"/>
    <property type="match status" value="1"/>
</dbReference>
<dbReference type="GO" id="GO:0052621">
    <property type="term" value="F:diguanylate cyclase activity"/>
    <property type="evidence" value="ECO:0007669"/>
    <property type="project" value="UniProtKB-EC"/>
</dbReference>
<comment type="caution">
    <text evidence="5">The sequence shown here is derived from an EMBL/GenBank/DDBJ whole genome shotgun (WGS) entry which is preliminary data.</text>
</comment>
<dbReference type="RefSeq" id="WP_131257882.1">
    <property type="nucleotide sequence ID" value="NZ_JBHSUS010000001.1"/>
</dbReference>
<feature type="transmembrane region" description="Helical" evidence="3">
    <location>
        <begin position="12"/>
        <end position="33"/>
    </location>
</feature>
<reference evidence="6" key="1">
    <citation type="journal article" date="2019" name="Int. J. Syst. Evol. Microbiol.">
        <title>The Global Catalogue of Microorganisms (GCM) 10K type strain sequencing project: providing services to taxonomists for standard genome sequencing and annotation.</title>
        <authorList>
            <consortium name="The Broad Institute Genomics Platform"/>
            <consortium name="The Broad Institute Genome Sequencing Center for Infectious Disease"/>
            <person name="Wu L."/>
            <person name="Ma J."/>
        </authorList>
    </citation>
    <scope>NUCLEOTIDE SEQUENCE [LARGE SCALE GENOMIC DNA]</scope>
    <source>
        <strain evidence="6">CGMCC 1.16031</strain>
    </source>
</reference>
<dbReference type="CDD" id="cd01949">
    <property type="entry name" value="GGDEF"/>
    <property type="match status" value="1"/>
</dbReference>
<dbReference type="InterPro" id="IPR000160">
    <property type="entry name" value="GGDEF_dom"/>
</dbReference>
<dbReference type="Gene3D" id="3.30.70.270">
    <property type="match status" value="1"/>
</dbReference>
<evidence type="ECO:0000313" key="5">
    <source>
        <dbReference type="EMBL" id="MFC6441354.1"/>
    </source>
</evidence>
<dbReference type="CDD" id="cd18773">
    <property type="entry name" value="PDC1_HK_sensor"/>
    <property type="match status" value="1"/>
</dbReference>
<evidence type="ECO:0000259" key="4">
    <source>
        <dbReference type="PROSITE" id="PS50887"/>
    </source>
</evidence>
<organism evidence="5 6">
    <name type="scientific">Pseudobowmanella zhangzhouensis</name>
    <dbReference type="NCBI Taxonomy" id="1537679"/>
    <lineage>
        <taxon>Bacteria</taxon>
        <taxon>Pseudomonadati</taxon>
        <taxon>Pseudomonadota</taxon>
        <taxon>Gammaproteobacteria</taxon>
        <taxon>Alteromonadales</taxon>
        <taxon>Alteromonadaceae</taxon>
    </lineage>
</organism>
<evidence type="ECO:0000313" key="6">
    <source>
        <dbReference type="Proteomes" id="UP001596364"/>
    </source>
</evidence>
<dbReference type="PANTHER" id="PTHR45138:SF9">
    <property type="entry name" value="DIGUANYLATE CYCLASE DGCM-RELATED"/>
    <property type="match status" value="1"/>
</dbReference>
<sequence>MFRRYLTRQYQSLLILILITMLAVFAVTGYVAINNIVSEQSRIQQRSISPVYSLVNRELLEPLHIATTFAETITLGPLLQEPVNPDDILTQLARMQQRLDLTFFVALEKQRKQLLSDGRQFDLIEGKVFWYFQALESDKTILADLGQVGDVHLYFDVKIFDDNGELLGIVGVGKRIKSFVESFAQYKQQFGHDFMFVNETNQIILTSLPNLQVTGEIIPELQNLPGLKDTGLDINNLDSEIISLNAHDVLVSEIGIPQLNWRLLLLTPLESRQAKLTKTFAINAALASSGIIVLITAMFMGFVAYKRHLEKSVEIDELTGLANRRYLQRRYQELKHRAKSVCLVVVDLDHFKKVNDTFGHNAGDKVLQETGKILSAMLRADDTVCRWGGEEFVMLIHDLPEDRCVSLIERAREALAAQSIQYDGRDISFTASFGFSMGKPTEQLSKLLANADVALYESKKQGRNQASRYRE</sequence>
<keyword evidence="6" id="KW-1185">Reference proteome</keyword>
<evidence type="ECO:0000256" key="2">
    <source>
        <dbReference type="ARBA" id="ARBA00034247"/>
    </source>
</evidence>
<protein>
    <recommendedName>
        <fullName evidence="1">diguanylate cyclase</fullName>
        <ecNumber evidence="1">2.7.7.65</ecNumber>
    </recommendedName>
</protein>
<proteinExistence type="predicted"/>
<feature type="domain" description="GGDEF" evidence="4">
    <location>
        <begin position="339"/>
        <end position="471"/>
    </location>
</feature>
<dbReference type="InterPro" id="IPR029151">
    <property type="entry name" value="Sensor-like_sf"/>
</dbReference>
<dbReference type="InterPro" id="IPR050469">
    <property type="entry name" value="Diguanylate_Cyclase"/>
</dbReference>
<keyword evidence="5" id="KW-0548">Nucleotidyltransferase</keyword>
<dbReference type="InterPro" id="IPR029787">
    <property type="entry name" value="Nucleotide_cyclase"/>
</dbReference>
<keyword evidence="3" id="KW-1133">Transmembrane helix</keyword>
<evidence type="ECO:0000256" key="1">
    <source>
        <dbReference type="ARBA" id="ARBA00012528"/>
    </source>
</evidence>
<keyword evidence="3" id="KW-0812">Transmembrane</keyword>